<protein>
    <submittedName>
        <fullName evidence="2">Uncharacterized protein</fullName>
    </submittedName>
</protein>
<proteinExistence type="predicted"/>
<reference evidence="3" key="3">
    <citation type="submission" date="2022-11" db="EMBL/GenBank/DDBJ databases">
        <title>Draft genome sequence of Coprococcus comes strain 31264.</title>
        <authorList>
            <person name="Hisatomi A."/>
            <person name="Ohkuma M."/>
            <person name="Sakamoto M."/>
        </authorList>
    </citation>
    <scope>NUCLEOTIDE SEQUENCE</scope>
    <source>
        <strain evidence="3">JCM 31264</strain>
    </source>
</reference>
<dbReference type="EMBL" id="CYZK01000009">
    <property type="protein sequence ID" value="CUO25705.1"/>
    <property type="molecule type" value="Genomic_DNA"/>
</dbReference>
<reference evidence="3" key="2">
    <citation type="submission" date="2022-09" db="EMBL/GenBank/DDBJ databases">
        <title>Draft genome sequence of Coprococcus comes strain 31264.</title>
        <authorList>
            <person name="Atsushi H."/>
            <person name="Moriya O."/>
            <person name="Mitsuo S."/>
        </authorList>
    </citation>
    <scope>NUCLEOTIDE SEQUENCE</scope>
    <source>
        <strain evidence="3">JCM 31264</strain>
    </source>
</reference>
<dbReference type="Proteomes" id="UP000095362">
    <property type="component" value="Unassembled WGS sequence"/>
</dbReference>
<evidence type="ECO:0000313" key="5">
    <source>
        <dbReference type="Proteomes" id="UP000095727"/>
    </source>
</evidence>
<dbReference type="EMBL" id="BSCI01000017">
    <property type="protein sequence ID" value="GLG88049.1"/>
    <property type="molecule type" value="Genomic_DNA"/>
</dbReference>
<evidence type="ECO:0000313" key="4">
    <source>
        <dbReference type="Proteomes" id="UP000095362"/>
    </source>
</evidence>
<reference evidence="4 5" key="1">
    <citation type="submission" date="2015-09" db="EMBL/GenBank/DDBJ databases">
        <authorList>
            <consortium name="Pathogen Informatics"/>
        </authorList>
    </citation>
    <scope>NUCLEOTIDE SEQUENCE [LARGE SCALE GENOMIC DNA]</scope>
    <source>
        <strain evidence="2 4">2789STDY5834866</strain>
        <strain evidence="1 5">2789STDY5834962</strain>
    </source>
</reference>
<dbReference type="Proteomes" id="UP001145109">
    <property type="component" value="Unassembled WGS sequence"/>
</dbReference>
<dbReference type="AlphaFoldDB" id="A0A174DNN0"/>
<evidence type="ECO:0000313" key="3">
    <source>
        <dbReference type="EMBL" id="GLG88049.1"/>
    </source>
</evidence>
<dbReference type="EMBL" id="CYXR01000007">
    <property type="protein sequence ID" value="CUM86689.1"/>
    <property type="molecule type" value="Genomic_DNA"/>
</dbReference>
<gene>
    <name evidence="3" type="ORF">comes_25960</name>
    <name evidence="2" type="ORF">ERS852481_01697</name>
    <name evidence="1" type="ORF">ERS852574_01210</name>
</gene>
<accession>A0A174DNN0</accession>
<name>A0A174DNN0_9FIRM</name>
<organism evidence="2 4">
    <name type="scientific">Coprococcus comes</name>
    <dbReference type="NCBI Taxonomy" id="410072"/>
    <lineage>
        <taxon>Bacteria</taxon>
        <taxon>Bacillati</taxon>
        <taxon>Bacillota</taxon>
        <taxon>Clostridia</taxon>
        <taxon>Lachnospirales</taxon>
        <taxon>Lachnospiraceae</taxon>
        <taxon>Coprococcus</taxon>
    </lineage>
</organism>
<dbReference type="RefSeq" id="WP_055156147.1">
    <property type="nucleotide sequence ID" value="NZ_BSCI01000017.1"/>
</dbReference>
<sequence length="99" mass="10816">MAKSDANIHHDCYNSDTTDEVLPVDIYPEINVSYETVNKNASPAVFFDTYGHAVVPLQGGLAIRDINADEAQTEGYFSPAKHDGGGYVIQSSYSFVELI</sequence>
<dbReference type="Proteomes" id="UP000095727">
    <property type="component" value="Unassembled WGS sequence"/>
</dbReference>
<evidence type="ECO:0000313" key="1">
    <source>
        <dbReference type="EMBL" id="CUM86689.1"/>
    </source>
</evidence>
<evidence type="ECO:0000313" key="2">
    <source>
        <dbReference type="EMBL" id="CUO25705.1"/>
    </source>
</evidence>